<accession>A0A6I1ESS7</accession>
<reference evidence="3 4" key="1">
    <citation type="submission" date="2019-10" db="EMBL/GenBank/DDBJ databases">
        <title>Genome diversity of Sutterella seckii.</title>
        <authorList>
            <person name="Chaplin A.V."/>
            <person name="Sokolova S.R."/>
            <person name="Mosin K.A."/>
            <person name="Ivanova E.L."/>
            <person name="Kochetkova T.O."/>
            <person name="Goltsov A.Y."/>
            <person name="Trofimov D.Y."/>
            <person name="Efimov B.A."/>
        </authorList>
    </citation>
    <scope>NUCLEOTIDE SEQUENCE [LARGE SCALE GENOMIC DNA]</scope>
    <source>
        <strain evidence="3 4">ASD393</strain>
    </source>
</reference>
<comment type="caution">
    <text evidence="3">The sequence shown here is derived from an EMBL/GenBank/DDBJ whole genome shotgun (WGS) entry which is preliminary data.</text>
</comment>
<dbReference type="InterPro" id="IPR025420">
    <property type="entry name" value="DUF4143"/>
</dbReference>
<evidence type="ECO:0000313" key="3">
    <source>
        <dbReference type="EMBL" id="KAB7660560.1"/>
    </source>
</evidence>
<dbReference type="PANTHER" id="PTHR43566:SF1">
    <property type="entry name" value="AAA+ ATPASE DOMAIN-CONTAINING PROTEIN"/>
    <property type="match status" value="1"/>
</dbReference>
<name>A0A6I1ESS7_9BURK</name>
<protein>
    <submittedName>
        <fullName evidence="3">ATP-binding protein</fullName>
    </submittedName>
</protein>
<dbReference type="PANTHER" id="PTHR43566">
    <property type="entry name" value="CONSERVED PROTEIN"/>
    <property type="match status" value="1"/>
</dbReference>
<dbReference type="Pfam" id="PF13635">
    <property type="entry name" value="DUF4143"/>
    <property type="match status" value="1"/>
</dbReference>
<dbReference type="SUPFAM" id="SSF52540">
    <property type="entry name" value="P-loop containing nucleoside triphosphate hydrolases"/>
    <property type="match status" value="1"/>
</dbReference>
<keyword evidence="3" id="KW-0067">ATP-binding</keyword>
<organism evidence="3 4">
    <name type="scientific">Sutterella seckii</name>
    <dbReference type="NCBI Taxonomy" id="1944635"/>
    <lineage>
        <taxon>Bacteria</taxon>
        <taxon>Pseudomonadati</taxon>
        <taxon>Pseudomonadota</taxon>
        <taxon>Betaproteobacteria</taxon>
        <taxon>Burkholderiales</taxon>
        <taxon>Sutterellaceae</taxon>
        <taxon>Sutterella</taxon>
    </lineage>
</organism>
<sequence>MPAWFDWPYIPRELEAPLSEPGPSGRAEVIIGPRQVGKSTMLQKLVEGRRHIILTGEDEDDLAILSDPRSYLKLTEEYPYLIIDEAQFIPGIGRVIKRIVDNNRSGSRIFVTGSSSLDLAGGLKESAAGRFNSYQLWPFSLQELAGHSSWIEVKCSMDERLIYGSMPAVVNDPRHAEEYLLDISDAVLYKDIFKLAEMRRPTELTKLVKYLALNIGSVVRYGTMASELGIQNKTIERYIDLLEACCILRVVPSLSRNPQSEIKLGKKIYFYDNGIRNALIRNFSPLPARTDSGALWENLFFTERLKLHAFRRDGTEIFFWRTRTQHEVDFLEAQNGKVAAFECKSSPKTKTTSIRAFERAYPDTPVTIATPGNVDELFA</sequence>
<proteinExistence type="predicted"/>
<dbReference type="InterPro" id="IPR027417">
    <property type="entry name" value="P-loop_NTPase"/>
</dbReference>
<gene>
    <name evidence="3" type="ORF">GBM95_05870</name>
</gene>
<evidence type="ECO:0000313" key="4">
    <source>
        <dbReference type="Proteomes" id="UP000430564"/>
    </source>
</evidence>
<dbReference type="GO" id="GO:0005524">
    <property type="term" value="F:ATP binding"/>
    <property type="evidence" value="ECO:0007669"/>
    <property type="project" value="UniProtKB-KW"/>
</dbReference>
<dbReference type="Pfam" id="PF13173">
    <property type="entry name" value="AAA_14"/>
    <property type="match status" value="1"/>
</dbReference>
<dbReference type="RefSeq" id="WP_152158240.1">
    <property type="nucleotide sequence ID" value="NZ_WEHX01000029.1"/>
</dbReference>
<dbReference type="OrthoDB" id="9771844at2"/>
<feature type="domain" description="DUF4143" evidence="2">
    <location>
        <begin position="190"/>
        <end position="346"/>
    </location>
</feature>
<evidence type="ECO:0000259" key="2">
    <source>
        <dbReference type="Pfam" id="PF13635"/>
    </source>
</evidence>
<dbReference type="EMBL" id="WEHX01000029">
    <property type="protein sequence ID" value="KAB7660560.1"/>
    <property type="molecule type" value="Genomic_DNA"/>
</dbReference>
<keyword evidence="3" id="KW-0547">Nucleotide-binding</keyword>
<evidence type="ECO:0000259" key="1">
    <source>
        <dbReference type="Pfam" id="PF13173"/>
    </source>
</evidence>
<dbReference type="Proteomes" id="UP000430564">
    <property type="component" value="Unassembled WGS sequence"/>
</dbReference>
<feature type="domain" description="AAA" evidence="1">
    <location>
        <begin position="27"/>
        <end position="144"/>
    </location>
</feature>
<dbReference type="AlphaFoldDB" id="A0A6I1ESS7"/>
<dbReference type="InterPro" id="IPR041682">
    <property type="entry name" value="AAA_14"/>
</dbReference>